<feature type="compositionally biased region" description="Basic and acidic residues" evidence="1">
    <location>
        <begin position="1"/>
        <end position="12"/>
    </location>
</feature>
<sequence length="134" mass="14849">MKYDLKKPRDLGRYSGRCAPLKTSQEPTNTPIYQQSITSSDFTSPGTCPPWTRTRGNRHSFYDRFMASVCGSCALADTVPPPGSLGGHSSQYQADFEPRPARRLTRLYSLPEHSRSAVSDVASAFATCQTFCNF</sequence>
<feature type="region of interest" description="Disordered" evidence="1">
    <location>
        <begin position="1"/>
        <end position="49"/>
    </location>
</feature>
<reference evidence="2 3" key="1">
    <citation type="submission" date="2019-07" db="EMBL/GenBank/DDBJ databases">
        <title>Draft genome assembly of a fouling barnacle, Amphibalanus amphitrite (Darwin, 1854): The first reference genome for Thecostraca.</title>
        <authorList>
            <person name="Kim W."/>
        </authorList>
    </citation>
    <scope>NUCLEOTIDE SEQUENCE [LARGE SCALE GENOMIC DNA]</scope>
    <source>
        <strain evidence="2">SNU_AA5</strain>
        <tissue evidence="2">Soma without cirri and trophi</tissue>
    </source>
</reference>
<comment type="caution">
    <text evidence="2">The sequence shown here is derived from an EMBL/GenBank/DDBJ whole genome shotgun (WGS) entry which is preliminary data.</text>
</comment>
<dbReference type="EMBL" id="VIIS01000954">
    <property type="protein sequence ID" value="KAF0303322.1"/>
    <property type="molecule type" value="Genomic_DNA"/>
</dbReference>
<dbReference type="OrthoDB" id="10424947at2759"/>
<dbReference type="EMBL" id="VIIS01000954">
    <property type="protein sequence ID" value="KAF0303323.1"/>
    <property type="molecule type" value="Genomic_DNA"/>
</dbReference>
<organism evidence="2 3">
    <name type="scientific">Amphibalanus amphitrite</name>
    <name type="common">Striped barnacle</name>
    <name type="synonym">Balanus amphitrite</name>
    <dbReference type="NCBI Taxonomy" id="1232801"/>
    <lineage>
        <taxon>Eukaryota</taxon>
        <taxon>Metazoa</taxon>
        <taxon>Ecdysozoa</taxon>
        <taxon>Arthropoda</taxon>
        <taxon>Crustacea</taxon>
        <taxon>Multicrustacea</taxon>
        <taxon>Cirripedia</taxon>
        <taxon>Thoracica</taxon>
        <taxon>Thoracicalcarea</taxon>
        <taxon>Balanomorpha</taxon>
        <taxon>Balanoidea</taxon>
        <taxon>Balanidae</taxon>
        <taxon>Amphibalaninae</taxon>
        <taxon>Amphibalanus</taxon>
    </lineage>
</organism>
<name>A0A6A4WL04_AMPAM</name>
<protein>
    <submittedName>
        <fullName evidence="2">Uncharacterized protein</fullName>
    </submittedName>
</protein>
<dbReference type="AlphaFoldDB" id="A0A6A4WL04"/>
<accession>A0A6A4WL04</accession>
<gene>
    <name evidence="2" type="ORF">FJT64_024684</name>
</gene>
<evidence type="ECO:0000256" key="1">
    <source>
        <dbReference type="SAM" id="MobiDB-lite"/>
    </source>
</evidence>
<dbReference type="Proteomes" id="UP000440578">
    <property type="component" value="Unassembled WGS sequence"/>
</dbReference>
<feature type="compositionally biased region" description="Polar residues" evidence="1">
    <location>
        <begin position="22"/>
        <end position="46"/>
    </location>
</feature>
<keyword evidence="3" id="KW-1185">Reference proteome</keyword>
<proteinExistence type="predicted"/>
<evidence type="ECO:0000313" key="3">
    <source>
        <dbReference type="Proteomes" id="UP000440578"/>
    </source>
</evidence>
<evidence type="ECO:0000313" key="2">
    <source>
        <dbReference type="EMBL" id="KAF0303322.1"/>
    </source>
</evidence>